<dbReference type="CDD" id="cd06850">
    <property type="entry name" value="biotinyl_domain"/>
    <property type="match status" value="1"/>
</dbReference>
<evidence type="ECO:0000259" key="15">
    <source>
        <dbReference type="PROSITE" id="PS50989"/>
    </source>
</evidence>
<evidence type="ECO:0000313" key="18">
    <source>
        <dbReference type="Proteomes" id="UP000065220"/>
    </source>
</evidence>
<keyword evidence="5 10" id="KW-0547">Nucleotide-binding</keyword>
<name>A0A109W246_ACTRD</name>
<evidence type="ECO:0000313" key="17">
    <source>
        <dbReference type="EMBL" id="AMD86568.1"/>
    </source>
</evidence>
<evidence type="ECO:0000256" key="9">
    <source>
        <dbReference type="ARBA" id="ARBA00023268"/>
    </source>
</evidence>
<evidence type="ECO:0000259" key="13">
    <source>
        <dbReference type="PROSITE" id="PS50979"/>
    </source>
</evidence>
<dbReference type="InterPro" id="IPR011762">
    <property type="entry name" value="COA_CT_N"/>
</dbReference>
<dbReference type="AlphaFoldDB" id="A0A109W246"/>
<comment type="pathway">
    <text evidence="2">Lipid metabolism; malonyl-CoA biosynthesis; malonyl-CoA from acetyl-CoA: step 1/1.</text>
</comment>
<dbReference type="InterPro" id="IPR011054">
    <property type="entry name" value="Rudment_hybrid_motif"/>
</dbReference>
<evidence type="ECO:0000256" key="4">
    <source>
        <dbReference type="ARBA" id="ARBA00022598"/>
    </source>
</evidence>
<dbReference type="Pfam" id="PF00289">
    <property type="entry name" value="Biotin_carb_N"/>
    <property type="match status" value="1"/>
</dbReference>
<dbReference type="PROSITE" id="PS50979">
    <property type="entry name" value="BC"/>
    <property type="match status" value="1"/>
</dbReference>
<dbReference type="Gene3D" id="2.40.50.100">
    <property type="match status" value="1"/>
</dbReference>
<dbReference type="InterPro" id="IPR011763">
    <property type="entry name" value="COA_CT_C"/>
</dbReference>
<sequence length="1252" mass="128987">MGAPGWSGWVHRCGVGRVRRLLVAARGLTALRVARTARRLGWSPVGVVTAADRDAVWTRALDDAAEVTAYDDVDALLAAARSLGASGLHPGVGFAAEEADLARGALAAALAWAGPSPEALALLSDKARLAELLAGLDVDAPLTSEVLDGVPALERFRERVDGAVVLKAAHGGGGRGLTRLLPGADAEAAWTAALGLGPLIAQAEAPRARHLEVQALADGERVLTLGTRECSVQRRSQKLVEEAPAVGVGLGAVGAMEEATRRVLSEVGYRGAATCEFLLPADGVPLLLEVNARLQVEHAVTEEVTGVDLVAAQLLLAEGRDVEEALRVAGPGARLEGNRVLTGGHAVEARVYAEDPVTLLPQDGDLLGVEVPVSLGRERAAVVAGSPVGAPRLRVERGLFPGDALRPEYSEPVALVTGVGADRDEALAALDEALGQVAVRGPRTLVPLLRRVLHQPALLDPRGLWTRWLEDGLLRGAVLETRDDGQGPAEASSPAGPQEMRAPMAATLLSLHPAGPVRAGEQLAVLEAMKMRLPLRAEGDGVLVPEVGGSPRPVRAGELLGRVLPGGADPEDVGAPTSPSGVRDPRSAAGPSPASPRHRSARERVEELVDDGSLRDLLDEDAVLTARARLNGREVAVWAQDPTVRGGTMGLAGSRRVAALIDAAADDVVPVLSLLDGGGARVQEGVDALAGAGLVLAAETRARGRTMQLGLVLGAAAGGAAYAPALTDVLVMVEGAARVLLTGPAVVASVTGERVDAESLGGAALHSRRAGTTHLTVPDERAAWEAARRVLGYAPLSAPSLLTAPAPGRALPMRVGGAGALPVPTDSGTGAVLPDDPSQPYDVRDVLTRLTDRGELLELRSDWAASAVTGLARVGGVPVGVVATQPAVLAGALTAQAAQKVEEHLALCERLGLPVLTLVDTPGFLPGTESEASGVVRHGARLVAAYAAAGARARLVTLLTRRAYGGAYVALGSTALAGALSLAWPTARIGVMDAGSAVDLIHRRELAAARSEQSEDAVVELRSRLVAEQERSEAPGTALEHGWVSEVVAPATTRARLARAFSAPGPGAPLLRPVGGVRHPGDGWVECGCGRRHWGLNGAAGLLVWRRRDEGIEVLLQLRSGWTHQGGTWGVPGGAVADGEDSATAALRELEEETGLPARVLRLGAPHVQQHPDWSYTTWTAGAPSDGTWDALLPVDGESAALAWTPLTATPSGTWAPPVPSGADGGPLLPALAAVWDELAVLLPQPAEVLTD</sequence>
<dbReference type="GO" id="GO:0005524">
    <property type="term" value="F:ATP binding"/>
    <property type="evidence" value="ECO:0007669"/>
    <property type="project" value="UniProtKB-UniRule"/>
</dbReference>
<dbReference type="SUPFAM" id="SSF52096">
    <property type="entry name" value="ClpP/crotonase"/>
    <property type="match status" value="2"/>
</dbReference>
<reference evidence="18" key="1">
    <citation type="submission" date="2016-02" db="EMBL/GenBank/DDBJ databases">
        <authorList>
            <person name="Holder M.E."/>
            <person name="Ajami N.J."/>
            <person name="Petrosino J.F."/>
        </authorList>
    </citation>
    <scope>NUCLEOTIDE SEQUENCE [LARGE SCALE GENOMIC DNA]</scope>
    <source>
        <strain evidence="18">CCUG 36733</strain>
    </source>
</reference>
<evidence type="ECO:0000256" key="3">
    <source>
        <dbReference type="ARBA" id="ARBA00013058"/>
    </source>
</evidence>
<evidence type="ECO:0000256" key="8">
    <source>
        <dbReference type="ARBA" id="ARBA00023267"/>
    </source>
</evidence>
<dbReference type="GO" id="GO:0004658">
    <property type="term" value="F:propionyl-CoA carboxylase activity"/>
    <property type="evidence" value="ECO:0007669"/>
    <property type="project" value="TreeGrafter"/>
</dbReference>
<dbReference type="GO" id="GO:0003989">
    <property type="term" value="F:acetyl-CoA carboxylase activity"/>
    <property type="evidence" value="ECO:0007669"/>
    <property type="project" value="UniProtKB-EC"/>
</dbReference>
<dbReference type="InterPro" id="IPR011053">
    <property type="entry name" value="Single_hybrid_motif"/>
</dbReference>
<organism evidence="17 18">
    <name type="scientific">Actinomyces radicidentis</name>
    <dbReference type="NCBI Taxonomy" id="111015"/>
    <lineage>
        <taxon>Bacteria</taxon>
        <taxon>Bacillati</taxon>
        <taxon>Actinomycetota</taxon>
        <taxon>Actinomycetes</taxon>
        <taxon>Actinomycetales</taxon>
        <taxon>Actinomycetaceae</taxon>
        <taxon>Actinomyces</taxon>
    </lineage>
</organism>
<dbReference type="SUPFAM" id="SSF52440">
    <property type="entry name" value="PreATP-grasp domain"/>
    <property type="match status" value="1"/>
</dbReference>
<keyword evidence="6" id="KW-0378">Hydrolase</keyword>
<dbReference type="Pfam" id="PF01039">
    <property type="entry name" value="Carboxyl_trans"/>
    <property type="match status" value="1"/>
</dbReference>
<dbReference type="PROSITE" id="PS00893">
    <property type="entry name" value="NUDIX_BOX"/>
    <property type="match status" value="1"/>
</dbReference>
<dbReference type="PROSITE" id="PS51462">
    <property type="entry name" value="NUDIX"/>
    <property type="match status" value="1"/>
</dbReference>
<evidence type="ECO:0000259" key="14">
    <source>
        <dbReference type="PROSITE" id="PS50980"/>
    </source>
</evidence>
<dbReference type="Gene3D" id="3.30.470.20">
    <property type="entry name" value="ATP-grasp fold, B domain"/>
    <property type="match status" value="1"/>
</dbReference>
<dbReference type="GO" id="GO:0009317">
    <property type="term" value="C:acetyl-CoA carboxylase complex"/>
    <property type="evidence" value="ECO:0007669"/>
    <property type="project" value="TreeGrafter"/>
</dbReference>
<dbReference type="InterPro" id="IPR016185">
    <property type="entry name" value="PreATP-grasp_dom_sf"/>
</dbReference>
<dbReference type="PROSITE" id="PS50989">
    <property type="entry name" value="COA_CT_CTER"/>
    <property type="match status" value="1"/>
</dbReference>
<dbReference type="InterPro" id="IPR005479">
    <property type="entry name" value="CPAse_ATP-bd"/>
</dbReference>
<dbReference type="InterPro" id="IPR000086">
    <property type="entry name" value="NUDIX_hydrolase_dom"/>
</dbReference>
<dbReference type="Pfam" id="PF00364">
    <property type="entry name" value="Biotin_lipoyl"/>
    <property type="match status" value="1"/>
</dbReference>
<dbReference type="PANTHER" id="PTHR43842:SF2">
    <property type="entry name" value="PROPIONYL-COA CARBOXYLASE BETA CHAIN, MITOCHONDRIAL"/>
    <property type="match status" value="1"/>
</dbReference>
<dbReference type="Proteomes" id="UP000065220">
    <property type="component" value="Chromosome"/>
</dbReference>
<dbReference type="InterPro" id="IPR034733">
    <property type="entry name" value="AcCoA_carboxyl_beta"/>
</dbReference>
<evidence type="ECO:0000259" key="12">
    <source>
        <dbReference type="PROSITE" id="PS50975"/>
    </source>
</evidence>
<dbReference type="EMBL" id="CP014228">
    <property type="protein sequence ID" value="AMD86568.1"/>
    <property type="molecule type" value="Genomic_DNA"/>
</dbReference>
<dbReference type="Pfam" id="PF02786">
    <property type="entry name" value="CPSase_L_D2"/>
    <property type="match status" value="1"/>
</dbReference>
<dbReference type="PANTHER" id="PTHR43842">
    <property type="entry name" value="PROPIONYL-COA CARBOXYLASE BETA CHAIN"/>
    <property type="match status" value="1"/>
</dbReference>
<keyword evidence="9" id="KW-0511">Multifunctional enzyme</keyword>
<evidence type="ECO:0000256" key="1">
    <source>
        <dbReference type="ARBA" id="ARBA00001953"/>
    </source>
</evidence>
<dbReference type="PROSITE" id="PS50975">
    <property type="entry name" value="ATP_GRASP"/>
    <property type="match status" value="1"/>
</dbReference>
<feature type="domain" description="CoA carboxyltransferase N-terminal" evidence="14">
    <location>
        <begin position="621"/>
        <end position="806"/>
    </location>
</feature>
<accession>A0A109W246</accession>
<dbReference type="GO" id="GO:0016787">
    <property type="term" value="F:hydrolase activity"/>
    <property type="evidence" value="ECO:0007669"/>
    <property type="project" value="UniProtKB-KW"/>
</dbReference>
<protein>
    <recommendedName>
        <fullName evidence="3">acetyl-CoA carboxylase</fullName>
        <ecNumber evidence="3">6.4.1.2</ecNumber>
    </recommendedName>
</protein>
<dbReference type="SUPFAM" id="SSF55811">
    <property type="entry name" value="Nudix"/>
    <property type="match status" value="1"/>
</dbReference>
<dbReference type="Pfam" id="PF02785">
    <property type="entry name" value="Biotin_carb_C"/>
    <property type="match status" value="1"/>
</dbReference>
<dbReference type="PROSITE" id="PS00188">
    <property type="entry name" value="BIOTIN"/>
    <property type="match status" value="1"/>
</dbReference>
<dbReference type="STRING" id="111015.AXF14_01810"/>
<dbReference type="InterPro" id="IPR005482">
    <property type="entry name" value="Biotin_COase_C"/>
</dbReference>
<evidence type="ECO:0000259" key="16">
    <source>
        <dbReference type="PROSITE" id="PS51462"/>
    </source>
</evidence>
<evidence type="ECO:0000256" key="6">
    <source>
        <dbReference type="ARBA" id="ARBA00022801"/>
    </source>
</evidence>
<gene>
    <name evidence="17" type="ORF">AXF14_01810</name>
</gene>
<feature type="domain" description="ATP-grasp" evidence="12">
    <location>
        <begin position="130"/>
        <end position="318"/>
    </location>
</feature>
<feature type="domain" description="CoA carboxyltransferase C-terminal" evidence="15">
    <location>
        <begin position="824"/>
        <end position="1063"/>
    </location>
</feature>
<dbReference type="Gene3D" id="3.90.226.10">
    <property type="entry name" value="2-enoyl-CoA Hydratase, Chain A, domain 1"/>
    <property type="match status" value="2"/>
</dbReference>
<dbReference type="InterPro" id="IPR020084">
    <property type="entry name" value="NUDIX_hydrolase_CS"/>
</dbReference>
<keyword evidence="4" id="KW-0436">Ligase</keyword>
<dbReference type="KEGG" id="ard:AXF14_01810"/>
<dbReference type="InterPro" id="IPR029045">
    <property type="entry name" value="ClpP/crotonase-like_dom_sf"/>
</dbReference>
<dbReference type="GO" id="GO:0046872">
    <property type="term" value="F:metal ion binding"/>
    <property type="evidence" value="ECO:0007669"/>
    <property type="project" value="InterPro"/>
</dbReference>
<proteinExistence type="predicted"/>
<evidence type="ECO:0000256" key="10">
    <source>
        <dbReference type="PROSITE-ProRule" id="PRU00409"/>
    </source>
</evidence>
<evidence type="ECO:0000256" key="11">
    <source>
        <dbReference type="SAM" id="MobiDB-lite"/>
    </source>
</evidence>
<dbReference type="PROSITE" id="PS00867">
    <property type="entry name" value="CPSASE_2"/>
    <property type="match status" value="1"/>
</dbReference>
<dbReference type="InterPro" id="IPR051047">
    <property type="entry name" value="AccD/PCCB"/>
</dbReference>
<dbReference type="InterPro" id="IPR011764">
    <property type="entry name" value="Biotin_carboxylation_dom"/>
</dbReference>
<comment type="cofactor">
    <cofactor evidence="1">
        <name>biotin</name>
        <dbReference type="ChEBI" id="CHEBI:57586"/>
    </cofactor>
</comment>
<dbReference type="InterPro" id="IPR005481">
    <property type="entry name" value="BC-like_N"/>
</dbReference>
<dbReference type="InterPro" id="IPR001882">
    <property type="entry name" value="Biotin_BS"/>
</dbReference>
<dbReference type="SUPFAM" id="SSF51246">
    <property type="entry name" value="Rudiment single hybrid motif"/>
    <property type="match status" value="1"/>
</dbReference>
<feature type="domain" description="Nudix hydrolase" evidence="16">
    <location>
        <begin position="1095"/>
        <end position="1227"/>
    </location>
</feature>
<keyword evidence="8" id="KW-0092">Biotin</keyword>
<dbReference type="PROSITE" id="PS50980">
    <property type="entry name" value="COA_CT_NTER"/>
    <property type="match status" value="1"/>
</dbReference>
<dbReference type="UniPathway" id="UPA00655">
    <property type="reaction ID" value="UER00711"/>
</dbReference>
<keyword evidence="18" id="KW-1185">Reference proteome</keyword>
<evidence type="ECO:0000256" key="7">
    <source>
        <dbReference type="ARBA" id="ARBA00022840"/>
    </source>
</evidence>
<dbReference type="InterPro" id="IPR015797">
    <property type="entry name" value="NUDIX_hydrolase-like_dom_sf"/>
</dbReference>
<dbReference type="InterPro" id="IPR011761">
    <property type="entry name" value="ATP-grasp"/>
</dbReference>
<dbReference type="Pfam" id="PF00293">
    <property type="entry name" value="NUDIX"/>
    <property type="match status" value="1"/>
</dbReference>
<dbReference type="SMART" id="SM00878">
    <property type="entry name" value="Biotin_carb_C"/>
    <property type="match status" value="1"/>
</dbReference>
<dbReference type="EC" id="6.4.1.2" evidence="3"/>
<dbReference type="InterPro" id="IPR000089">
    <property type="entry name" value="Biotin_lipoyl"/>
</dbReference>
<keyword evidence="7 10" id="KW-0067">ATP-binding</keyword>
<dbReference type="GO" id="GO:2001295">
    <property type="term" value="P:malonyl-CoA biosynthetic process"/>
    <property type="evidence" value="ECO:0007669"/>
    <property type="project" value="UniProtKB-UniPathway"/>
</dbReference>
<dbReference type="Gene3D" id="3.90.79.10">
    <property type="entry name" value="Nucleoside Triphosphate Pyrophosphohydrolase"/>
    <property type="match status" value="1"/>
</dbReference>
<dbReference type="SUPFAM" id="SSF56059">
    <property type="entry name" value="Glutathione synthetase ATP-binding domain-like"/>
    <property type="match status" value="1"/>
</dbReference>
<dbReference type="SUPFAM" id="SSF51230">
    <property type="entry name" value="Single hybrid motif"/>
    <property type="match status" value="1"/>
</dbReference>
<evidence type="ECO:0000256" key="5">
    <source>
        <dbReference type="ARBA" id="ARBA00022741"/>
    </source>
</evidence>
<feature type="region of interest" description="Disordered" evidence="11">
    <location>
        <begin position="561"/>
        <end position="602"/>
    </location>
</feature>
<evidence type="ECO:0000256" key="2">
    <source>
        <dbReference type="ARBA" id="ARBA00004956"/>
    </source>
</evidence>
<feature type="domain" description="Biotin carboxylation" evidence="13">
    <location>
        <begin position="17"/>
        <end position="474"/>
    </location>
</feature>